<evidence type="ECO:0000313" key="3">
    <source>
        <dbReference type="EMBL" id="MCQ4635651.1"/>
    </source>
</evidence>
<dbReference type="PANTHER" id="PTHR45661">
    <property type="entry name" value="SURFACE ANTIGEN"/>
    <property type="match status" value="1"/>
</dbReference>
<dbReference type="InterPro" id="IPR036116">
    <property type="entry name" value="FN3_sf"/>
</dbReference>
<dbReference type="PROSITE" id="PS50853">
    <property type="entry name" value="FN3"/>
    <property type="match status" value="1"/>
</dbReference>
<dbReference type="SMART" id="SM00635">
    <property type="entry name" value="BID_2"/>
    <property type="match status" value="1"/>
</dbReference>
<reference evidence="3 4" key="1">
    <citation type="submission" date="2022-06" db="EMBL/GenBank/DDBJ databases">
        <title>Isolation of gut microbiota from human fecal samples.</title>
        <authorList>
            <person name="Pamer E.G."/>
            <person name="Barat B."/>
            <person name="Waligurski E."/>
            <person name="Medina S."/>
            <person name="Paddock L."/>
            <person name="Mostad J."/>
        </authorList>
    </citation>
    <scope>NUCLEOTIDE SEQUENCE [LARGE SCALE GENOMIC DNA]</scope>
    <source>
        <strain evidence="3 4">SL.3.17</strain>
    </source>
</reference>
<feature type="domain" description="Fibronectin type-III" evidence="2">
    <location>
        <begin position="866"/>
        <end position="962"/>
    </location>
</feature>
<proteinExistence type="predicted"/>
<dbReference type="SMART" id="SM00060">
    <property type="entry name" value="FN3"/>
    <property type="match status" value="2"/>
</dbReference>
<protein>
    <submittedName>
        <fullName evidence="3">Leucine-rich repeat protein</fullName>
    </submittedName>
</protein>
<dbReference type="SUPFAM" id="SSF52058">
    <property type="entry name" value="L domain-like"/>
    <property type="match status" value="1"/>
</dbReference>
<feature type="transmembrane region" description="Helical" evidence="1">
    <location>
        <begin position="12"/>
        <end position="28"/>
    </location>
</feature>
<dbReference type="Proteomes" id="UP001524502">
    <property type="component" value="Unassembled WGS sequence"/>
</dbReference>
<keyword evidence="1" id="KW-0812">Transmembrane</keyword>
<dbReference type="Gene3D" id="2.60.40.10">
    <property type="entry name" value="Immunoglobulins"/>
    <property type="match status" value="2"/>
</dbReference>
<comment type="caution">
    <text evidence="3">The sequence shown here is derived from an EMBL/GenBank/DDBJ whole genome shotgun (WGS) entry which is preliminary data.</text>
</comment>
<dbReference type="InterPro" id="IPR003343">
    <property type="entry name" value="Big_2"/>
</dbReference>
<dbReference type="Pfam" id="PF02368">
    <property type="entry name" value="Big_2"/>
    <property type="match status" value="1"/>
</dbReference>
<accession>A0ABT1RL16</accession>
<organism evidence="3 4">
    <name type="scientific">Anaerovorax odorimutans</name>
    <dbReference type="NCBI Taxonomy" id="109327"/>
    <lineage>
        <taxon>Bacteria</taxon>
        <taxon>Bacillati</taxon>
        <taxon>Bacillota</taxon>
        <taxon>Clostridia</taxon>
        <taxon>Peptostreptococcales</taxon>
        <taxon>Anaerovoracaceae</taxon>
        <taxon>Anaerovorax</taxon>
    </lineage>
</organism>
<dbReference type="PANTHER" id="PTHR45661:SF3">
    <property type="entry name" value="IG-LIKE DOMAIN-CONTAINING PROTEIN"/>
    <property type="match status" value="1"/>
</dbReference>
<dbReference type="InterPro" id="IPR053139">
    <property type="entry name" value="Surface_bspA-like"/>
</dbReference>
<name>A0ABT1RL16_9FIRM</name>
<dbReference type="EMBL" id="JANFXK010000002">
    <property type="protein sequence ID" value="MCQ4635651.1"/>
    <property type="molecule type" value="Genomic_DNA"/>
</dbReference>
<sequence length="1054" mass="114790">MRKNFRLVKSRIITFLIVVAVMMAVFPLEDSHAYTKEYGYQGKEGMIQIPGKGDKEPNAIKLLDFEENEITVEKTPDEDGYFLNIIEPELDGSETMEFAFSMTAGMNHPFNDEGILNFEVNCLAGKNADGSVRNSMVNIYKKTEMYTGNWNEDETKQAQGQLTVNYDSTKTYQNPTNNDRKGRITLCLEADTLESGTYILEFGKNVCGNETSKILGVPVAFEFTVLGTQGLADMIATAEALYSQVSDPANQGTEDGKYNVSAEDIKDLGDAIAKAKAAGTENEIIQASQTLKAGIEKIEKTRVITLTGAITGLEQNASVTVGGTGTLKGIVSITTDHADNLIYKKVKWQAATKNISVDEKSGAWSANSAGTAEIQLVSAFNEKILETIKFTVKDEKDGVTALYIPSDETLENILNNAGKNETELSKLKVITAKNKQLSSSDLTTIHDKGMNSLNELDLTAASFALIESGQKNEKGKDIMVEGIPDNTFANMKKLEIVKLPETLGVIGIGAFKNCTSLKDIYIPAAIKQIKTQSFLACRSLKSLVLYCVSPPEVATTFDDPFAEAGLESIRVLPGCSNIYKKDSYWKKFGGNITEEPYDELSITVSESGSLKKEAEEKLEGMDSKEIDLLKIKTVGNVMLNYQEDIQYLQNHFLNATEIDLSKAKLEDDGEGGSKLKGEIFKDRINLKSIKLPEDSVGIARNSFAGCCNLGQVVIPATVDKIGDGAFYGCDSLYRLIIDRRTPPSYDGSLGGINLKTIIVPPGSESAYRKATGWNTYNIISQVALSLSTRAITLEAPAKSSLTANVTVYNNNNDTVTWESSNTRVAAVSPERGKTTTVTAVKPGTATITAKAANGYVTATCTVTVKAVAAPTARAASAGYNKTKVTWSGISGAAGYEVYRATKSNGSYSKLRTLSASSRSYTDTGRTTGTTYYYKVRAYKTISGTRYLGDYSPVASAKPTLAKVTKVKARRGGSQKIKVTWKRTTGASGYTVYRSLKKNKSYKAVKTIKKAKTVKYTTGKLKKGKRYYFKVRAYRKVKGKKVYGAYSTVASYKAR</sequence>
<dbReference type="InterPro" id="IPR013783">
    <property type="entry name" value="Ig-like_fold"/>
</dbReference>
<dbReference type="InterPro" id="IPR003961">
    <property type="entry name" value="FN3_dom"/>
</dbReference>
<dbReference type="Gene3D" id="2.60.40.1080">
    <property type="match status" value="1"/>
</dbReference>
<dbReference type="Gene3D" id="3.80.10.10">
    <property type="entry name" value="Ribonuclease Inhibitor"/>
    <property type="match status" value="2"/>
</dbReference>
<gene>
    <name evidence="3" type="ORF">NE619_02830</name>
</gene>
<dbReference type="CDD" id="cd00063">
    <property type="entry name" value="FN3"/>
    <property type="match status" value="1"/>
</dbReference>
<evidence type="ECO:0000259" key="2">
    <source>
        <dbReference type="PROSITE" id="PS50853"/>
    </source>
</evidence>
<evidence type="ECO:0000256" key="1">
    <source>
        <dbReference type="SAM" id="Phobius"/>
    </source>
</evidence>
<evidence type="ECO:0000313" key="4">
    <source>
        <dbReference type="Proteomes" id="UP001524502"/>
    </source>
</evidence>
<keyword evidence="1" id="KW-0472">Membrane</keyword>
<dbReference type="InterPro" id="IPR008964">
    <property type="entry name" value="Invasin/intimin_cell_adhesion"/>
</dbReference>
<dbReference type="Pfam" id="PF13306">
    <property type="entry name" value="LRR_5"/>
    <property type="match status" value="2"/>
</dbReference>
<dbReference type="InterPro" id="IPR026906">
    <property type="entry name" value="LRR_5"/>
</dbReference>
<dbReference type="InterPro" id="IPR032675">
    <property type="entry name" value="LRR_dom_sf"/>
</dbReference>
<dbReference type="SUPFAM" id="SSF49265">
    <property type="entry name" value="Fibronectin type III"/>
    <property type="match status" value="1"/>
</dbReference>
<dbReference type="RefSeq" id="WP_256130842.1">
    <property type="nucleotide sequence ID" value="NZ_JANFXK010000002.1"/>
</dbReference>
<keyword evidence="1" id="KW-1133">Transmembrane helix</keyword>
<keyword evidence="4" id="KW-1185">Reference proteome</keyword>
<dbReference type="SUPFAM" id="SSF49373">
    <property type="entry name" value="Invasin/intimin cell-adhesion fragments"/>
    <property type="match status" value="1"/>
</dbReference>